<dbReference type="EMBL" id="CAJJDN010000048">
    <property type="protein sequence ID" value="CAD8085515.1"/>
    <property type="molecule type" value="Genomic_DNA"/>
</dbReference>
<evidence type="ECO:0000313" key="3">
    <source>
        <dbReference type="Proteomes" id="UP000692954"/>
    </source>
</evidence>
<comment type="caution">
    <text evidence="2">The sequence shown here is derived from an EMBL/GenBank/DDBJ whole genome shotgun (WGS) entry which is preliminary data.</text>
</comment>
<evidence type="ECO:0000256" key="1">
    <source>
        <dbReference type="SAM" id="Coils"/>
    </source>
</evidence>
<keyword evidence="3" id="KW-1185">Reference proteome</keyword>
<feature type="coiled-coil region" evidence="1">
    <location>
        <begin position="90"/>
        <end position="117"/>
    </location>
</feature>
<sequence>MLFYKIAQKRYEMLIRYIYKQKYFKISDFRFQISYQKLQFKYRCESQQKNYKLHLQKSLECILSQFIISLEINQETKIWLFIQRSTKKQMKNEQVCYEQLRKKRQELQMNQEIKQININVPKIKPNPSFLGQYAYKLDLVSNLKYKLQ</sequence>
<dbReference type="AlphaFoldDB" id="A0A8S1N8X2"/>
<keyword evidence="1" id="KW-0175">Coiled coil</keyword>
<proteinExistence type="predicted"/>
<protein>
    <submittedName>
        <fullName evidence="2">Uncharacterized protein</fullName>
    </submittedName>
</protein>
<name>A0A8S1N8X2_9CILI</name>
<accession>A0A8S1N8X2</accession>
<gene>
    <name evidence="2" type="ORF">PSON_ATCC_30995.1.T0480196</name>
</gene>
<evidence type="ECO:0000313" key="2">
    <source>
        <dbReference type="EMBL" id="CAD8085515.1"/>
    </source>
</evidence>
<organism evidence="2 3">
    <name type="scientific">Paramecium sonneborni</name>
    <dbReference type="NCBI Taxonomy" id="65129"/>
    <lineage>
        <taxon>Eukaryota</taxon>
        <taxon>Sar</taxon>
        <taxon>Alveolata</taxon>
        <taxon>Ciliophora</taxon>
        <taxon>Intramacronucleata</taxon>
        <taxon>Oligohymenophorea</taxon>
        <taxon>Peniculida</taxon>
        <taxon>Parameciidae</taxon>
        <taxon>Paramecium</taxon>
    </lineage>
</organism>
<dbReference type="Proteomes" id="UP000692954">
    <property type="component" value="Unassembled WGS sequence"/>
</dbReference>
<reference evidence="2" key="1">
    <citation type="submission" date="2021-01" db="EMBL/GenBank/DDBJ databases">
        <authorList>
            <consortium name="Genoscope - CEA"/>
            <person name="William W."/>
        </authorList>
    </citation>
    <scope>NUCLEOTIDE SEQUENCE</scope>
</reference>